<feature type="region of interest" description="Disordered" evidence="1">
    <location>
        <begin position="1095"/>
        <end position="1125"/>
    </location>
</feature>
<name>A0A084WE86_ANOSI</name>
<feature type="region of interest" description="Disordered" evidence="1">
    <location>
        <begin position="441"/>
        <end position="463"/>
    </location>
</feature>
<feature type="region of interest" description="Disordered" evidence="1">
    <location>
        <begin position="1025"/>
        <end position="1051"/>
    </location>
</feature>
<feature type="region of interest" description="Disordered" evidence="1">
    <location>
        <begin position="495"/>
        <end position="514"/>
    </location>
</feature>
<feature type="region of interest" description="Disordered" evidence="1">
    <location>
        <begin position="1172"/>
        <end position="1194"/>
    </location>
</feature>
<feature type="compositionally biased region" description="Polar residues" evidence="1">
    <location>
        <begin position="43"/>
        <end position="76"/>
    </location>
</feature>
<sequence length="1685" mass="183400">MFSSADHQQQAQQHHTHSNIYPSNPVADSVVEPVATGRPEGPPSSSVENGSSANGSGARETNLTNNATVRVNTNQSERLKPEVPPLLLLDSLSPPGSPVQQVLSPHPIMMTITDVFDRMASSSPLGAISEELPPPMLMDPEDSDPTFGVTPMEESFDQNSSPLTTISEELSVTVQLEGNEEDKPPREVLLVDEADPFEESIAIPEEGVQDPWMPISEVHAKTEDVISTDASFDDLAKESISSPKLSNDDQGPIEPSSVKDARTGDVVLTDNPLEQLVEEPVPIQTHSEGDQVSIEKVSVEVLTTNQTGKETATSSILEELFTSEAVQLVDEAVPAEMSVSSPVPVEEDQLTIDTISVEPSQKVPVEDNTLNEQPKKIVSTSGLSQDNQEPLDSISAEVLNTGNASLDETSESAASPVQSDEDQELIAPIQATPDAVLSPMDSIQDDKEQEQRPIVTAQPSPDLLQIRETPPAAVYVRDQEQKEFSEQLKTLNEPSVDEIPNRNPFQKEEGDTDKPSQITLHADLVTFDNSIPSPERNPGIVAVTEQMRAYCEELKGILNRPSEEEVKPAEEELDQWEMVEPPEALEALDAFGEELQWATEDPTVSEVRPCKDHPIREMPLLELEEPFASPIEIGSIRMADYSESLKNIEYVEEAIAMDEEVQIISDASVELEERSSEAFTVSSPEPSHHSVTVLCTPSTEDPPSQMEVPSSAVEATESFPLQSTSAEETMLASIESRSESKIDDTSMPFSDSDLPSLSSPSTTTTVIASTTTTTINNCMSTNITDQVSTPTYISTSTIDIDTNPSNNTRFVSELTLDVPLSLADAPSESSIVADCSIIPAQKTAEQQAPVESNGHHTQAVPVDGGMDEQNRHQPSLDEAETLIPGSIAEREHLKWRNAKPIANNPYSPDALQRRLSEKSRPSSMIEIERLVKKDAAPNGSAVVLLDDEEPPKEPVDSGTENDRSLQSVMGGGLSEKKKIGREYYINDPERLRAGGGVMKQTLGVEQKQQQLSHSTDDEKSLLLGRNVDDGESNQQKLVPGSGTSLSPRDPSAENVFAARPVQVTLDDPILKRGTKVNHLSMAARDVFLVPVEPEPHGSLISSSSEVSINSPTSSSGARPELDSLSYSEDSDVTRIYDLTTGEAKVFRSGVPAQSETILQILPQIPSPVYRASGCPSPAPAPVTPKPSSPVGSQDERGFLRPGQFAVKPLSPETIKFFAPKRKLSFTGSSSNLASGDGVKASATSSPGHTMHSSLHIDFPATRSTNGSEFSIIEKDVIDVLPSVKELAKCYSGSCSEVSTMPPKPLYKPRDFLRQSSDVLNEDGSSGAMPDAGTKGQRQYSSTSSIAVRDEIREIRKINLDAYRQQSTFYPMAPGHSITARSLSKQIREHKYVVDRTGSGGAYFRQTNVTDDHKVGQHEELPGSNGNGGGGDGEGEGDGVGSGVDGGHASPERPSSPVFLPGHLKTRVATLARSFSRIALQERTANASLPIVQLKQASEAKVSSVNERLELLRLQSMRLRPTWAGNVEIGIRRNPLIPLKEIIDIPLVSRIIECPLPRPAGDGPIGDSLKIVPTLDLPTGIVSQDDNGKQAARLIVIRRRKMRKHKLRKLRKRMKFEWLKIRQRRELKKEKLFQAELLNQIKEAEKFSAEAYVASKLRQATDVPTPRFWKGKRLPQFIIKQKLGLE</sequence>
<dbReference type="CDD" id="cd23699">
    <property type="entry name" value="At5g63150_CTD"/>
    <property type="match status" value="1"/>
</dbReference>
<dbReference type="VEuPathDB" id="VectorBase:ASIC016839"/>
<feature type="region of interest" description="Disordered" evidence="1">
    <location>
        <begin position="239"/>
        <end position="260"/>
    </location>
</feature>
<evidence type="ECO:0000313" key="4">
    <source>
        <dbReference type="EnsemblMetazoa" id="ASIC016839-PA"/>
    </source>
</evidence>
<feature type="region of interest" description="Disordered" evidence="1">
    <location>
        <begin position="1228"/>
        <end position="1254"/>
    </location>
</feature>
<feature type="compositionally biased region" description="Low complexity" evidence="1">
    <location>
        <begin position="1098"/>
        <end position="1115"/>
    </location>
</feature>
<feature type="region of interest" description="Disordered" evidence="1">
    <location>
        <begin position="1317"/>
        <end position="1344"/>
    </location>
</feature>
<feature type="region of interest" description="Disordered" evidence="1">
    <location>
        <begin position="678"/>
        <end position="762"/>
    </location>
</feature>
<feature type="compositionally biased region" description="Gly residues" evidence="1">
    <location>
        <begin position="1424"/>
        <end position="1445"/>
    </location>
</feature>
<feature type="compositionally biased region" description="Polar residues" evidence="1">
    <location>
        <begin position="1032"/>
        <end position="1046"/>
    </location>
</feature>
<evidence type="ECO:0000259" key="2">
    <source>
        <dbReference type="SMART" id="SM01155"/>
    </source>
</evidence>
<dbReference type="EMBL" id="KE525341">
    <property type="protein sequence ID" value="KFB48530.1"/>
    <property type="molecule type" value="Genomic_DNA"/>
</dbReference>
<dbReference type="OrthoDB" id="6423950at2759"/>
<accession>A0A084WE86</accession>
<feature type="compositionally biased region" description="Basic and acidic residues" evidence="1">
    <location>
        <begin position="505"/>
        <end position="514"/>
    </location>
</feature>
<dbReference type="EnsemblMetazoa" id="ASIC016839-RA">
    <property type="protein sequence ID" value="ASIC016839-PA"/>
    <property type="gene ID" value="ASIC016839"/>
</dbReference>
<feature type="compositionally biased region" description="Polar residues" evidence="1">
    <location>
        <begin position="678"/>
        <end position="702"/>
    </location>
</feature>
<feature type="domain" description="Ribosomal protein mS38 C-terminal" evidence="2">
    <location>
        <begin position="1589"/>
        <end position="1622"/>
    </location>
</feature>
<feature type="compositionally biased region" description="Basic and acidic residues" evidence="1">
    <location>
        <begin position="951"/>
        <end position="963"/>
    </location>
</feature>
<feature type="region of interest" description="Disordered" evidence="1">
    <location>
        <begin position="1414"/>
        <end position="1459"/>
    </location>
</feature>
<evidence type="ECO:0000313" key="5">
    <source>
        <dbReference type="Proteomes" id="UP000030765"/>
    </source>
</evidence>
<evidence type="ECO:0000256" key="1">
    <source>
        <dbReference type="SAM" id="MobiDB-lite"/>
    </source>
</evidence>
<proteinExistence type="predicted"/>
<keyword evidence="5" id="KW-1185">Reference proteome</keyword>
<reference evidence="3 5" key="1">
    <citation type="journal article" date="2014" name="BMC Genomics">
        <title>Genome sequence of Anopheles sinensis provides insight into genetics basis of mosquito competence for malaria parasites.</title>
        <authorList>
            <person name="Zhou D."/>
            <person name="Zhang D."/>
            <person name="Ding G."/>
            <person name="Shi L."/>
            <person name="Hou Q."/>
            <person name="Ye Y."/>
            <person name="Xu Y."/>
            <person name="Zhou H."/>
            <person name="Xiong C."/>
            <person name="Li S."/>
            <person name="Yu J."/>
            <person name="Hong S."/>
            <person name="Yu X."/>
            <person name="Zou P."/>
            <person name="Chen C."/>
            <person name="Chang X."/>
            <person name="Wang W."/>
            <person name="Lv Y."/>
            <person name="Sun Y."/>
            <person name="Ma L."/>
            <person name="Shen B."/>
            <person name="Zhu C."/>
        </authorList>
    </citation>
    <scope>NUCLEOTIDE SEQUENCE [LARGE SCALE GENOMIC DNA]</scope>
</reference>
<feature type="region of interest" description="Disordered" evidence="1">
    <location>
        <begin position="353"/>
        <end position="428"/>
    </location>
</feature>
<feature type="compositionally biased region" description="Polar residues" evidence="1">
    <location>
        <begin position="368"/>
        <end position="390"/>
    </location>
</feature>
<dbReference type="Pfam" id="PF08213">
    <property type="entry name" value="COX24_C"/>
    <property type="match status" value="1"/>
</dbReference>
<dbReference type="Proteomes" id="UP000030765">
    <property type="component" value="Unassembled WGS sequence"/>
</dbReference>
<dbReference type="STRING" id="74873.A0A084WE86"/>
<dbReference type="EMBL" id="ATLV01023195">
    <property type="status" value="NOT_ANNOTATED_CDS"/>
    <property type="molecule type" value="Genomic_DNA"/>
</dbReference>
<feature type="region of interest" description="Disordered" evidence="1">
    <location>
        <begin position="899"/>
        <end position="921"/>
    </location>
</feature>
<dbReference type="VEuPathDB" id="VectorBase:ASIS018247"/>
<dbReference type="SMART" id="SM01155">
    <property type="entry name" value="DUF1713"/>
    <property type="match status" value="1"/>
</dbReference>
<feature type="region of interest" description="Disordered" evidence="1">
    <location>
        <begin position="1"/>
        <end position="78"/>
    </location>
</feature>
<feature type="compositionally biased region" description="Polar residues" evidence="1">
    <location>
        <begin position="239"/>
        <end position="249"/>
    </location>
</feature>
<feature type="compositionally biased region" description="Basic and acidic residues" evidence="1">
    <location>
        <begin position="911"/>
        <end position="921"/>
    </location>
</feature>
<feature type="compositionally biased region" description="Polar residues" evidence="1">
    <location>
        <begin position="1335"/>
        <end position="1344"/>
    </location>
</feature>
<reference evidence="4" key="2">
    <citation type="submission" date="2020-05" db="UniProtKB">
        <authorList>
            <consortium name="EnsemblMetazoa"/>
        </authorList>
    </citation>
    <scope>IDENTIFICATION</scope>
</reference>
<feature type="compositionally biased region" description="Polar residues" evidence="1">
    <location>
        <begin position="1241"/>
        <end position="1252"/>
    </location>
</feature>
<feature type="compositionally biased region" description="Polar residues" evidence="1">
    <location>
        <begin position="398"/>
        <end position="418"/>
    </location>
</feature>
<gene>
    <name evidence="3" type="ORF">ZHAS_00016839</name>
</gene>
<organism evidence="3">
    <name type="scientific">Anopheles sinensis</name>
    <name type="common">Mosquito</name>
    <dbReference type="NCBI Taxonomy" id="74873"/>
    <lineage>
        <taxon>Eukaryota</taxon>
        <taxon>Metazoa</taxon>
        <taxon>Ecdysozoa</taxon>
        <taxon>Arthropoda</taxon>
        <taxon>Hexapoda</taxon>
        <taxon>Insecta</taxon>
        <taxon>Pterygota</taxon>
        <taxon>Neoptera</taxon>
        <taxon>Endopterygota</taxon>
        <taxon>Diptera</taxon>
        <taxon>Nematocera</taxon>
        <taxon>Culicoidea</taxon>
        <taxon>Culicidae</taxon>
        <taxon>Anophelinae</taxon>
        <taxon>Anopheles</taxon>
    </lineage>
</organism>
<dbReference type="InterPro" id="IPR013177">
    <property type="entry name" value="Ribosomal_mS38_C"/>
</dbReference>
<protein>
    <submittedName>
        <fullName evidence="4">DUF1713 domain-containing protein</fullName>
    </submittedName>
</protein>
<evidence type="ECO:0000313" key="3">
    <source>
        <dbReference type="EMBL" id="KFB48530.1"/>
    </source>
</evidence>
<feature type="compositionally biased region" description="Low complexity" evidence="1">
    <location>
        <begin position="750"/>
        <end position="762"/>
    </location>
</feature>
<feature type="region of interest" description="Disordered" evidence="1">
    <location>
        <begin position="942"/>
        <end position="972"/>
    </location>
</feature>
<feature type="compositionally biased region" description="Pro residues" evidence="1">
    <location>
        <begin position="1176"/>
        <end position="1187"/>
    </location>
</feature>